<feature type="transmembrane region" description="Helical" evidence="1">
    <location>
        <begin position="50"/>
        <end position="69"/>
    </location>
</feature>
<sequence>KKFGGTLKTLHFFLIWVFGFFFLLSFDLFVEGVVFEWLEWNGTRKNDWFFVLWWGIVVVWFLYGVAHLYERKKSSRV</sequence>
<feature type="transmembrane region" description="Helical" evidence="1">
    <location>
        <begin position="12"/>
        <end position="30"/>
    </location>
</feature>
<organism evidence="2">
    <name type="scientific">marine metagenome</name>
    <dbReference type="NCBI Taxonomy" id="408172"/>
    <lineage>
        <taxon>unclassified sequences</taxon>
        <taxon>metagenomes</taxon>
        <taxon>ecological metagenomes</taxon>
    </lineage>
</organism>
<evidence type="ECO:0000313" key="2">
    <source>
        <dbReference type="EMBL" id="SVC30192.1"/>
    </source>
</evidence>
<accession>A0A382L4I3</accession>
<keyword evidence="1" id="KW-0472">Membrane</keyword>
<keyword evidence="1" id="KW-0812">Transmembrane</keyword>
<feature type="non-terminal residue" evidence="2">
    <location>
        <position position="1"/>
    </location>
</feature>
<dbReference type="EMBL" id="UINC01083975">
    <property type="protein sequence ID" value="SVC30192.1"/>
    <property type="molecule type" value="Genomic_DNA"/>
</dbReference>
<dbReference type="AlphaFoldDB" id="A0A382L4I3"/>
<evidence type="ECO:0000256" key="1">
    <source>
        <dbReference type="SAM" id="Phobius"/>
    </source>
</evidence>
<name>A0A382L4I3_9ZZZZ</name>
<proteinExistence type="predicted"/>
<gene>
    <name evidence="2" type="ORF">METZ01_LOCUS283046</name>
</gene>
<keyword evidence="1" id="KW-1133">Transmembrane helix</keyword>
<reference evidence="2" key="1">
    <citation type="submission" date="2018-05" db="EMBL/GenBank/DDBJ databases">
        <authorList>
            <person name="Lanie J.A."/>
            <person name="Ng W.-L."/>
            <person name="Kazmierczak K.M."/>
            <person name="Andrzejewski T.M."/>
            <person name="Davidsen T.M."/>
            <person name="Wayne K.J."/>
            <person name="Tettelin H."/>
            <person name="Glass J.I."/>
            <person name="Rusch D."/>
            <person name="Podicherti R."/>
            <person name="Tsui H.-C.T."/>
            <person name="Winkler M.E."/>
        </authorList>
    </citation>
    <scope>NUCLEOTIDE SEQUENCE</scope>
</reference>
<protein>
    <submittedName>
        <fullName evidence="2">Uncharacterized protein</fullName>
    </submittedName>
</protein>